<dbReference type="PANTHER" id="PTHR43066">
    <property type="entry name" value="RHOMBOID-RELATED PROTEIN"/>
    <property type="match status" value="1"/>
</dbReference>
<name>A0A1G4JMV9_9SACH</name>
<evidence type="ECO:0000256" key="12">
    <source>
        <dbReference type="ARBA" id="ARBA00042081"/>
    </source>
</evidence>
<evidence type="ECO:0000313" key="15">
    <source>
        <dbReference type="EMBL" id="SCU91912.1"/>
    </source>
</evidence>
<feature type="transmembrane region" description="Helical" evidence="13">
    <location>
        <begin position="159"/>
        <end position="190"/>
    </location>
</feature>
<evidence type="ECO:0000256" key="11">
    <source>
        <dbReference type="ARBA" id="ARBA00039804"/>
    </source>
</evidence>
<gene>
    <name evidence="15" type="ORF">LADA_0F12948G</name>
</gene>
<evidence type="ECO:0000256" key="13">
    <source>
        <dbReference type="SAM" id="Phobius"/>
    </source>
</evidence>
<dbReference type="Pfam" id="PF01694">
    <property type="entry name" value="Rhomboid"/>
    <property type="match status" value="1"/>
</dbReference>
<evidence type="ECO:0000256" key="6">
    <source>
        <dbReference type="ARBA" id="ARBA00022692"/>
    </source>
</evidence>
<accession>A0A1G4JMV9</accession>
<dbReference type="GO" id="GO:0016020">
    <property type="term" value="C:membrane"/>
    <property type="evidence" value="ECO:0007669"/>
    <property type="project" value="InterPro"/>
</dbReference>
<dbReference type="EMBL" id="LT598458">
    <property type="protein sequence ID" value="SCU91912.1"/>
    <property type="molecule type" value="Genomic_DNA"/>
</dbReference>
<dbReference type="GO" id="GO:0005794">
    <property type="term" value="C:Golgi apparatus"/>
    <property type="evidence" value="ECO:0007669"/>
    <property type="project" value="UniProtKB-SubCell"/>
</dbReference>
<evidence type="ECO:0000256" key="1">
    <source>
        <dbReference type="ARBA" id="ARBA00000156"/>
    </source>
</evidence>
<keyword evidence="16" id="KW-1185">Reference proteome</keyword>
<keyword evidence="9 13" id="KW-0472">Membrane</keyword>
<keyword evidence="8 13" id="KW-1133">Transmembrane helix</keyword>
<evidence type="ECO:0000259" key="14">
    <source>
        <dbReference type="Pfam" id="PF01694"/>
    </source>
</evidence>
<dbReference type="InterPro" id="IPR035952">
    <property type="entry name" value="Rhomboid-like_sf"/>
</dbReference>
<evidence type="ECO:0000256" key="8">
    <source>
        <dbReference type="ARBA" id="ARBA00022989"/>
    </source>
</evidence>
<proteinExistence type="inferred from homology"/>
<evidence type="ECO:0000256" key="4">
    <source>
        <dbReference type="ARBA" id="ARBA00013039"/>
    </source>
</evidence>
<feature type="transmembrane region" description="Helical" evidence="13">
    <location>
        <begin position="20"/>
        <end position="38"/>
    </location>
</feature>
<protein>
    <recommendedName>
        <fullName evidence="11">Rhomboid-type serine protease 2</fullName>
        <ecNumber evidence="4">3.4.21.105</ecNumber>
    </recommendedName>
    <alternativeName>
        <fullName evidence="12">Rhomboid protein 2</fullName>
    </alternativeName>
</protein>
<dbReference type="PANTHER" id="PTHR43066:SF1">
    <property type="entry name" value="RHOMBOID PROTEIN 2"/>
    <property type="match status" value="1"/>
</dbReference>
<evidence type="ECO:0000313" key="16">
    <source>
        <dbReference type="Proteomes" id="UP000190274"/>
    </source>
</evidence>
<keyword evidence="7" id="KW-0378">Hydrolase</keyword>
<evidence type="ECO:0000256" key="5">
    <source>
        <dbReference type="ARBA" id="ARBA00022670"/>
    </source>
</evidence>
<feature type="domain" description="Peptidase S54 rhomboid" evidence="14">
    <location>
        <begin position="56"/>
        <end position="192"/>
    </location>
</feature>
<comment type="subcellular location">
    <subcellularLocation>
        <location evidence="2">Golgi apparatus</location>
        <location evidence="2">cis-Golgi network membrane</location>
        <topology evidence="2">Multi-pass membrane protein</topology>
    </subcellularLocation>
</comment>
<feature type="transmembrane region" description="Helical" evidence="13">
    <location>
        <begin position="93"/>
        <end position="116"/>
    </location>
</feature>
<reference evidence="15 16" key="1">
    <citation type="submission" date="2016-03" db="EMBL/GenBank/DDBJ databases">
        <authorList>
            <person name="Devillers H."/>
        </authorList>
    </citation>
    <scope>NUCLEOTIDE SEQUENCE [LARGE SCALE GENOMIC DNA]</scope>
    <source>
        <strain evidence="15">CBS 10888</strain>
    </source>
</reference>
<dbReference type="AlphaFoldDB" id="A0A1G4JMV9"/>
<keyword evidence="6 13" id="KW-0812">Transmembrane</keyword>
<evidence type="ECO:0000256" key="10">
    <source>
        <dbReference type="ARBA" id="ARBA00037147"/>
    </source>
</evidence>
<dbReference type="Gene3D" id="1.20.1540.10">
    <property type="entry name" value="Rhomboid-like"/>
    <property type="match status" value="1"/>
</dbReference>
<evidence type="ECO:0000256" key="2">
    <source>
        <dbReference type="ARBA" id="ARBA00004257"/>
    </source>
</evidence>
<dbReference type="OrthoDB" id="10257275at2759"/>
<dbReference type="Proteomes" id="UP000190274">
    <property type="component" value="Chromosome F"/>
</dbReference>
<comment type="function">
    <text evidence="10">Probable rhomboid-type serine protease that catalyzes intramembrane proteolysis.</text>
</comment>
<dbReference type="SUPFAM" id="SSF144091">
    <property type="entry name" value="Rhomboid-like"/>
    <property type="match status" value="1"/>
</dbReference>
<keyword evidence="5" id="KW-0645">Protease</keyword>
<evidence type="ECO:0000256" key="7">
    <source>
        <dbReference type="ARBA" id="ARBA00022801"/>
    </source>
</evidence>
<evidence type="ECO:0000256" key="3">
    <source>
        <dbReference type="ARBA" id="ARBA00009045"/>
    </source>
</evidence>
<feature type="transmembrane region" description="Helical" evidence="13">
    <location>
        <begin position="59"/>
        <end position="81"/>
    </location>
</feature>
<dbReference type="GO" id="GO:0034399">
    <property type="term" value="C:nuclear periphery"/>
    <property type="evidence" value="ECO:0007669"/>
    <property type="project" value="EnsemblFungi"/>
</dbReference>
<dbReference type="STRING" id="1266660.A0A1G4JMV9"/>
<evidence type="ECO:0000256" key="9">
    <source>
        <dbReference type="ARBA" id="ARBA00023136"/>
    </source>
</evidence>
<dbReference type="InterPro" id="IPR022764">
    <property type="entry name" value="Peptidase_S54_rhomboid_dom"/>
</dbReference>
<comment type="similarity">
    <text evidence="3">Belongs to the peptidase S54 family.</text>
</comment>
<dbReference type="GO" id="GO:0004252">
    <property type="term" value="F:serine-type endopeptidase activity"/>
    <property type="evidence" value="ECO:0007669"/>
    <property type="project" value="InterPro"/>
</dbReference>
<organism evidence="15 16">
    <name type="scientific">Lachancea dasiensis</name>
    <dbReference type="NCBI Taxonomy" id="1072105"/>
    <lineage>
        <taxon>Eukaryota</taxon>
        <taxon>Fungi</taxon>
        <taxon>Dikarya</taxon>
        <taxon>Ascomycota</taxon>
        <taxon>Saccharomycotina</taxon>
        <taxon>Saccharomycetes</taxon>
        <taxon>Saccharomycetales</taxon>
        <taxon>Saccharomycetaceae</taxon>
        <taxon>Lachancea</taxon>
    </lineage>
</organism>
<comment type="catalytic activity">
    <reaction evidence="1">
        <text>Cleaves type-1 transmembrane domains using a catalytic dyad composed of serine and histidine that are contributed by different transmembrane domains.</text>
        <dbReference type="EC" id="3.4.21.105"/>
    </reaction>
</comment>
<sequence>MTDLRSLELKLPNGSPPAALSTGLVVFMTMLFIINFVFDINRHISLTPGALFSLDLNRISMYPLGHLSIVHLLMNCISIYGPLTAFERSHGTVHTGVILNLLAVFTAIPYCLLGSVFFSETEVIGSSGWCFSLLGYFSLKESILRPQQQIFNNYYLPTRYIPVVALVFVTIFFPGSSFWGHLIGLCWGYALGSKEVYAARLAPPSWIIQKIESKLDRAIAMIPFGVKFYREVDANRQESYSSFFGEESILPLHSDTTTSNSAFQGEGRPLGV</sequence>
<dbReference type="GO" id="GO:0006508">
    <property type="term" value="P:proteolysis"/>
    <property type="evidence" value="ECO:0007669"/>
    <property type="project" value="UniProtKB-KW"/>
</dbReference>
<dbReference type="EC" id="3.4.21.105" evidence="4"/>